<name>K0B1G8_GOTA9</name>
<reference evidence="2 3" key="1">
    <citation type="journal article" date="2012" name="PLoS ONE">
        <title>The purine-utilizing bacterium Clostridium acidurici 9a: a genome-guided metabolic reconsideration.</title>
        <authorList>
            <person name="Hartwich K."/>
            <person name="Poehlein A."/>
            <person name="Daniel R."/>
        </authorList>
    </citation>
    <scope>NUCLEOTIDE SEQUENCE [LARGE SCALE GENOMIC DNA]</scope>
    <source>
        <strain evidence="3">ATCC 7906 / DSM 604 / BCRC 14475 / CIP 104303 / KCTC 5404 / NCIMB 10678 / 9a</strain>
    </source>
</reference>
<accession>K0B1G8</accession>
<feature type="transmembrane region" description="Helical" evidence="1">
    <location>
        <begin position="5"/>
        <end position="23"/>
    </location>
</feature>
<feature type="transmembrane region" description="Helical" evidence="1">
    <location>
        <begin position="29"/>
        <end position="50"/>
    </location>
</feature>
<keyword evidence="1" id="KW-1133">Transmembrane helix</keyword>
<feature type="transmembrane region" description="Helical" evidence="1">
    <location>
        <begin position="86"/>
        <end position="107"/>
    </location>
</feature>
<dbReference type="PATRIC" id="fig|1128398.3.peg.1953"/>
<proteinExistence type="predicted"/>
<keyword evidence="1" id="KW-0812">Transmembrane</keyword>
<evidence type="ECO:0000313" key="2">
    <source>
        <dbReference type="EMBL" id="AFS78902.1"/>
    </source>
</evidence>
<dbReference type="InterPro" id="IPR008875">
    <property type="entry name" value="TraX"/>
</dbReference>
<feature type="transmembrane region" description="Helical" evidence="1">
    <location>
        <begin position="182"/>
        <end position="201"/>
    </location>
</feature>
<evidence type="ECO:0000313" key="3">
    <source>
        <dbReference type="Proteomes" id="UP000006094"/>
    </source>
</evidence>
<organism evidence="2 3">
    <name type="scientific">Gottschalkia acidurici (strain ATCC 7906 / DSM 604 / BCRC 14475 / CIP 104303 / KCTC 5404 / NCIMB 10678 / 9a)</name>
    <name type="common">Clostridium acidurici</name>
    <dbReference type="NCBI Taxonomy" id="1128398"/>
    <lineage>
        <taxon>Bacteria</taxon>
        <taxon>Bacillati</taxon>
        <taxon>Bacillota</taxon>
        <taxon>Tissierellia</taxon>
        <taxon>Tissierellales</taxon>
        <taxon>Gottschalkiaceae</taxon>
        <taxon>Gottschalkia</taxon>
    </lineage>
</organism>
<dbReference type="RefSeq" id="WP_014968038.1">
    <property type="nucleotide sequence ID" value="NC_018664.1"/>
</dbReference>
<evidence type="ECO:0000256" key="1">
    <source>
        <dbReference type="SAM" id="Phobius"/>
    </source>
</evidence>
<dbReference type="AlphaFoldDB" id="K0B1G8"/>
<dbReference type="EMBL" id="CP003326">
    <property type="protein sequence ID" value="AFS78902.1"/>
    <property type="molecule type" value="Genomic_DNA"/>
</dbReference>
<dbReference type="eggNOG" id="ENOG5031QMC">
    <property type="taxonomic scope" value="Bacteria"/>
</dbReference>
<dbReference type="HOGENOM" id="CLU_074054_3_0_9"/>
<feature type="transmembrane region" description="Helical" evidence="1">
    <location>
        <begin position="151"/>
        <end position="170"/>
    </location>
</feature>
<dbReference type="Pfam" id="PF05857">
    <property type="entry name" value="TraX"/>
    <property type="match status" value="1"/>
</dbReference>
<keyword evidence="1" id="KW-0472">Membrane</keyword>
<gene>
    <name evidence="2" type="ordered locus">Curi_c18970</name>
</gene>
<dbReference type="Proteomes" id="UP000006094">
    <property type="component" value="Chromosome"/>
</dbReference>
<dbReference type="KEGG" id="cad:Curi_c18970"/>
<feature type="transmembrane region" description="Helical" evidence="1">
    <location>
        <begin position="213"/>
        <end position="233"/>
    </location>
</feature>
<sequence>MNAFILKLIMVIFMVFDHLASYIGNTPIWFPWLGRLVAPIFIYLVVEGFFHTSSRKKYVLRLYTWTLVMFIGSRMLSISVPNAQYITNNIFLSLAHGVAMLSAIEYMRTSKDYKKGLPLAVVFGMLGLFSEASIFGVLMFLIFYFCRDKKMLLSVVYILVFTLLIIPGSLSGSDGTIYEKLLIYDPQILMVFALPFILLYNGERGPNNKFTKYFFYMFYPLHLWAIALIEAFMQ</sequence>
<protein>
    <submittedName>
        <fullName evidence="2">F pilin acetylation protein, TraX family</fullName>
    </submittedName>
</protein>
<feature type="transmembrane region" description="Helical" evidence="1">
    <location>
        <begin position="119"/>
        <end position="145"/>
    </location>
</feature>
<keyword evidence="3" id="KW-1185">Reference proteome</keyword>